<dbReference type="SFLD" id="SFLDG01135">
    <property type="entry name" value="C1.5.6:_HAD__Beta-PGM__Phospha"/>
    <property type="match status" value="1"/>
</dbReference>
<evidence type="ECO:0000256" key="8">
    <source>
        <dbReference type="ARBA" id="ARBA00044968"/>
    </source>
</evidence>
<accession>A0AAV3XJV5</accession>
<dbReference type="GO" id="GO:0000287">
    <property type="term" value="F:magnesium ion binding"/>
    <property type="evidence" value="ECO:0007669"/>
    <property type="project" value="InterPro"/>
</dbReference>
<proteinExistence type="inferred from homology"/>
<dbReference type="InterPro" id="IPR023214">
    <property type="entry name" value="HAD_sf"/>
</dbReference>
<feature type="binding site" evidence="11">
    <location>
        <position position="40"/>
    </location>
    <ligand>
        <name>substrate</name>
    </ligand>
</feature>
<evidence type="ECO:0000256" key="4">
    <source>
        <dbReference type="ARBA" id="ARBA00022842"/>
    </source>
</evidence>
<feature type="binding site" evidence="11">
    <location>
        <begin position="24"/>
        <end position="26"/>
    </location>
    <ligand>
        <name>substrate</name>
    </ligand>
</feature>
<evidence type="ECO:0000256" key="1">
    <source>
        <dbReference type="ARBA" id="ARBA00006171"/>
    </source>
</evidence>
<dbReference type="PANTHER" id="PTHR46193">
    <property type="entry name" value="6-PHOSPHOGLUCONATE PHOSPHATASE"/>
    <property type="match status" value="1"/>
</dbReference>
<feature type="binding site" evidence="12">
    <location>
        <position position="26"/>
    </location>
    <ligand>
        <name>Mg(2+)</name>
        <dbReference type="ChEBI" id="CHEBI:18420"/>
    </ligand>
</feature>
<dbReference type="SFLD" id="SFLDS00003">
    <property type="entry name" value="Haloacid_Dehalogenase"/>
    <property type="match status" value="1"/>
</dbReference>
<comment type="similarity">
    <text evidence="1">Belongs to the HAD-like hydrolase superfamily. CbbY/CbbZ/Gph/YieH family.</text>
</comment>
<comment type="cofactor">
    <cofactor evidence="12">
        <name>Mg(2+)</name>
        <dbReference type="ChEBI" id="CHEBI:18420"/>
    </cofactor>
    <text evidence="12">Binds 2 magnesium ions per subunit.</text>
</comment>
<comment type="caution">
    <text evidence="14">The sequence shown here is derived from an EMBL/GenBank/DDBJ whole genome shotgun (WGS) entry which is preliminary data.</text>
</comment>
<feature type="site" description="Important for catalytic activity and assists the phosphoryl transfer reaction to Asp8 by balancing charge and orienting the reacting groups" evidence="13">
    <location>
        <position position="158"/>
    </location>
</feature>
<dbReference type="InterPro" id="IPR010972">
    <property type="entry name" value="Beta-PGM"/>
</dbReference>
<feature type="binding site" evidence="12">
    <location>
        <position position="183"/>
    </location>
    <ligand>
        <name>Mg(2+)</name>
        <dbReference type="ChEBI" id="CHEBI:18420"/>
    </ligand>
</feature>
<dbReference type="EC" id="5.4.2.6" evidence="8"/>
<evidence type="ECO:0000256" key="6">
    <source>
        <dbReference type="ARBA" id="ARBA00023277"/>
    </source>
</evidence>
<evidence type="ECO:0000256" key="13">
    <source>
        <dbReference type="PIRSR" id="PIRSR610972-4"/>
    </source>
</evidence>
<dbReference type="GO" id="GO:0005975">
    <property type="term" value="P:carbohydrate metabolic process"/>
    <property type="evidence" value="ECO:0007669"/>
    <property type="project" value="InterPro"/>
</dbReference>
<feature type="binding site" evidence="12">
    <location>
        <position position="24"/>
    </location>
    <ligand>
        <name>Mg(2+)</name>
        <dbReference type="ChEBI" id="CHEBI:18420"/>
    </ligand>
</feature>
<keyword evidence="4 12" id="KW-0460">Magnesium</keyword>
<comment type="catalytic activity">
    <reaction evidence="7">
        <text>beta-D-glucose 1-phosphate = beta-D-glucose 6-phosphate</text>
        <dbReference type="Rhea" id="RHEA:20113"/>
        <dbReference type="ChEBI" id="CHEBI:57684"/>
        <dbReference type="ChEBI" id="CHEBI:58247"/>
        <dbReference type="EC" id="5.4.2.6"/>
    </reaction>
</comment>
<dbReference type="GO" id="GO:0008801">
    <property type="term" value="F:beta-phosphoglucomutase activity"/>
    <property type="evidence" value="ECO:0007669"/>
    <property type="project" value="UniProtKB-EC"/>
</dbReference>
<dbReference type="PANTHER" id="PTHR46193:SF18">
    <property type="entry name" value="HEXITOL PHOSPHATASE B"/>
    <property type="match status" value="1"/>
</dbReference>
<evidence type="ECO:0000256" key="2">
    <source>
        <dbReference type="ARBA" id="ARBA00022553"/>
    </source>
</evidence>
<evidence type="ECO:0000256" key="5">
    <source>
        <dbReference type="ARBA" id="ARBA00023235"/>
    </source>
</evidence>
<dbReference type="NCBIfam" id="TIGR01990">
    <property type="entry name" value="bPGM"/>
    <property type="match status" value="1"/>
</dbReference>
<sequence length="233" mass="25554">MNIKQPENQSVTNNYSEIRGVIFDLDGVLTDTAEYHYRTWQKLADEEGIPFNREANEALRGVARRETLMYIIGNRQYPESKIQEMMDRKNRYYVESIEDITPKDLFPGVLQLFDDLKQAGIKIAIGSASKNARTVVQKLGIADKVDAIADGYSVNRPKPAPDLFLFAANLLGLQPSQCVVVEDAAAGIEAALAAGMFAVGIGPESRVGAAHVVLPGFSGVRWVDLAAKLSRAK</sequence>
<dbReference type="Proteomes" id="UP001050975">
    <property type="component" value="Unassembled WGS sequence"/>
</dbReference>
<evidence type="ECO:0000256" key="11">
    <source>
        <dbReference type="PIRSR" id="PIRSR610972-2"/>
    </source>
</evidence>
<dbReference type="InterPro" id="IPR036412">
    <property type="entry name" value="HAD-like_sf"/>
</dbReference>
<evidence type="ECO:0000256" key="12">
    <source>
        <dbReference type="PIRSR" id="PIRSR610972-3"/>
    </source>
</evidence>
<dbReference type="InterPro" id="IPR006439">
    <property type="entry name" value="HAD-SF_hydro_IA"/>
</dbReference>
<feature type="site" description="Important for catalytic activity and assists the phosphoryl transfer reaction to Asp8 by balancing charge and orienting the reacting groups" evidence="13">
    <location>
        <position position="127"/>
    </location>
</feature>
<dbReference type="NCBIfam" id="TIGR01509">
    <property type="entry name" value="HAD-SF-IA-v3"/>
    <property type="match status" value="1"/>
</dbReference>
<evidence type="ECO:0000313" key="14">
    <source>
        <dbReference type="EMBL" id="GET42170.1"/>
    </source>
</evidence>
<keyword evidence="2" id="KW-0597">Phosphoprotein</keyword>
<feature type="active site" description="Nucleophile" evidence="10">
    <location>
        <position position="24"/>
    </location>
</feature>
<dbReference type="SUPFAM" id="SSF56784">
    <property type="entry name" value="HAD-like"/>
    <property type="match status" value="1"/>
</dbReference>
<feature type="binding site" evidence="11">
    <location>
        <begin position="59"/>
        <end position="64"/>
    </location>
    <ligand>
        <name>substrate</name>
    </ligand>
</feature>
<dbReference type="InterPro" id="IPR010976">
    <property type="entry name" value="B-phosphoglucomutase_hydrolase"/>
</dbReference>
<dbReference type="NCBIfam" id="TIGR02009">
    <property type="entry name" value="PGMB-YQAB-SF"/>
    <property type="match status" value="1"/>
</dbReference>
<dbReference type="PRINTS" id="PR00413">
    <property type="entry name" value="HADHALOGNASE"/>
</dbReference>
<dbReference type="InterPro" id="IPR051600">
    <property type="entry name" value="Beta-PGM-like"/>
</dbReference>
<dbReference type="InterPro" id="IPR023198">
    <property type="entry name" value="PGP-like_dom2"/>
</dbReference>
<evidence type="ECO:0000256" key="9">
    <source>
        <dbReference type="ARBA" id="ARBA00044991"/>
    </source>
</evidence>
<keyword evidence="6" id="KW-0119">Carbohydrate metabolism</keyword>
<keyword evidence="15" id="KW-1185">Reference proteome</keyword>
<dbReference type="Gene3D" id="3.40.50.1000">
    <property type="entry name" value="HAD superfamily/HAD-like"/>
    <property type="match status" value="1"/>
</dbReference>
<feature type="binding site" evidence="11">
    <location>
        <position position="89"/>
    </location>
    <ligand>
        <name>substrate</name>
    </ligand>
</feature>
<feature type="active site" description="Proton donor/acceptor" evidence="10">
    <location>
        <position position="26"/>
    </location>
</feature>
<evidence type="ECO:0000256" key="10">
    <source>
        <dbReference type="PIRSR" id="PIRSR610972-1"/>
    </source>
</evidence>
<dbReference type="EMBL" id="BLAY01000151">
    <property type="protein sequence ID" value="GET42170.1"/>
    <property type="molecule type" value="Genomic_DNA"/>
</dbReference>
<dbReference type="Gene3D" id="1.10.150.240">
    <property type="entry name" value="Putative phosphatase, domain 2"/>
    <property type="match status" value="1"/>
</dbReference>
<gene>
    <name evidence="14" type="ORF">MiSe_69840</name>
</gene>
<feature type="binding site" evidence="12">
    <location>
        <position position="182"/>
    </location>
    <ligand>
        <name>Mg(2+)</name>
        <dbReference type="ChEBI" id="CHEBI:18420"/>
    </ligand>
</feature>
<dbReference type="Pfam" id="PF00702">
    <property type="entry name" value="Hydrolase"/>
    <property type="match status" value="1"/>
</dbReference>
<dbReference type="RefSeq" id="WP_226589311.1">
    <property type="nucleotide sequence ID" value="NZ_BLAY01000151.1"/>
</dbReference>
<organism evidence="14 15">
    <name type="scientific">Microseira wollei NIES-4236</name>
    <dbReference type="NCBI Taxonomy" id="2530354"/>
    <lineage>
        <taxon>Bacteria</taxon>
        <taxon>Bacillati</taxon>
        <taxon>Cyanobacteriota</taxon>
        <taxon>Cyanophyceae</taxon>
        <taxon>Oscillatoriophycideae</taxon>
        <taxon>Aerosakkonematales</taxon>
        <taxon>Aerosakkonemataceae</taxon>
        <taxon>Microseira</taxon>
    </lineage>
</organism>
<name>A0AAV3XJV5_9CYAN</name>
<evidence type="ECO:0000256" key="7">
    <source>
        <dbReference type="ARBA" id="ARBA00044926"/>
    </source>
</evidence>
<keyword evidence="3 12" id="KW-0479">Metal-binding</keyword>
<dbReference type="AlphaFoldDB" id="A0AAV3XJV5"/>
<evidence type="ECO:0000313" key="15">
    <source>
        <dbReference type="Proteomes" id="UP001050975"/>
    </source>
</evidence>
<reference evidence="14" key="1">
    <citation type="submission" date="2019-10" db="EMBL/GenBank/DDBJ databases">
        <title>Draft genome sequece of Microseira wollei NIES-4236.</title>
        <authorList>
            <person name="Yamaguchi H."/>
            <person name="Suzuki S."/>
            <person name="Kawachi M."/>
        </authorList>
    </citation>
    <scope>NUCLEOTIDE SEQUENCE</scope>
    <source>
        <strain evidence="14">NIES-4236</strain>
    </source>
</reference>
<dbReference type="CDD" id="cd02598">
    <property type="entry name" value="HAD_BPGM"/>
    <property type="match status" value="1"/>
</dbReference>
<evidence type="ECO:0000256" key="3">
    <source>
        <dbReference type="ARBA" id="ARBA00022723"/>
    </source>
</evidence>
<feature type="binding site" evidence="11">
    <location>
        <begin position="127"/>
        <end position="131"/>
    </location>
    <ligand>
        <name>substrate</name>
    </ligand>
</feature>
<protein>
    <recommendedName>
        <fullName evidence="9">Beta-phosphoglucomutase</fullName>
        <ecNumber evidence="8">5.4.2.6</ecNumber>
    </recommendedName>
</protein>
<dbReference type="SFLD" id="SFLDG01129">
    <property type="entry name" value="C1.5:_HAD__Beta-PGM__Phosphata"/>
    <property type="match status" value="1"/>
</dbReference>
<feature type="binding site" evidence="11">
    <location>
        <position position="158"/>
    </location>
    <ligand>
        <name>substrate</name>
    </ligand>
</feature>
<keyword evidence="5" id="KW-0413">Isomerase</keyword>